<dbReference type="EMBL" id="WHUG01000017">
    <property type="protein sequence ID" value="MQA42064.1"/>
    <property type="molecule type" value="Genomic_DNA"/>
</dbReference>
<keyword evidence="1" id="KW-0472">Membrane</keyword>
<keyword evidence="4" id="KW-1185">Reference proteome</keyword>
<keyword evidence="2" id="KW-0732">Signal</keyword>
<evidence type="ECO:0000313" key="3">
    <source>
        <dbReference type="EMBL" id="MQA42064.1"/>
    </source>
</evidence>
<keyword evidence="1" id="KW-1133">Transmembrane helix</keyword>
<evidence type="ECO:0000313" key="4">
    <source>
        <dbReference type="Proteomes" id="UP000440498"/>
    </source>
</evidence>
<protein>
    <recommendedName>
        <fullName evidence="5">PEP-CTERM sorting domain-containing protein</fullName>
    </recommendedName>
</protein>
<evidence type="ECO:0000256" key="2">
    <source>
        <dbReference type="SAM" id="SignalP"/>
    </source>
</evidence>
<proteinExistence type="predicted"/>
<dbReference type="AlphaFoldDB" id="A0A6A7NAP3"/>
<reference evidence="3 4" key="1">
    <citation type="submission" date="2019-10" db="EMBL/GenBank/DDBJ databases">
        <title>Two novel species isolated from a subtropical stream in China.</title>
        <authorList>
            <person name="Lu H."/>
        </authorList>
    </citation>
    <scope>NUCLEOTIDE SEQUENCE [LARGE SCALE GENOMIC DNA]</scope>
    <source>
        <strain evidence="3 4">FT29W</strain>
    </source>
</reference>
<accession>A0A6A7NAP3</accession>
<gene>
    <name evidence="3" type="ORF">GEV02_28320</name>
</gene>
<organism evidence="3 4">
    <name type="scientific">Rugamonas aquatica</name>
    <dbReference type="NCBI Taxonomy" id="2743357"/>
    <lineage>
        <taxon>Bacteria</taxon>
        <taxon>Pseudomonadati</taxon>
        <taxon>Pseudomonadota</taxon>
        <taxon>Betaproteobacteria</taxon>
        <taxon>Burkholderiales</taxon>
        <taxon>Oxalobacteraceae</taxon>
        <taxon>Telluria group</taxon>
        <taxon>Rugamonas</taxon>
    </lineage>
</organism>
<evidence type="ECO:0000256" key="1">
    <source>
        <dbReference type="SAM" id="Phobius"/>
    </source>
</evidence>
<keyword evidence="1" id="KW-0812">Transmembrane</keyword>
<feature type="chain" id="PRO_5025472471" description="PEP-CTERM sorting domain-containing protein" evidence="2">
    <location>
        <begin position="24"/>
        <end position="84"/>
    </location>
</feature>
<feature type="transmembrane region" description="Helical" evidence="1">
    <location>
        <begin position="57"/>
        <end position="75"/>
    </location>
</feature>
<dbReference type="Proteomes" id="UP000440498">
    <property type="component" value="Unassembled WGS sequence"/>
</dbReference>
<comment type="caution">
    <text evidence="3">The sequence shown here is derived from an EMBL/GenBank/DDBJ whole genome shotgun (WGS) entry which is preliminary data.</text>
</comment>
<evidence type="ECO:0008006" key="5">
    <source>
        <dbReference type="Google" id="ProtNLM"/>
    </source>
</evidence>
<name>A0A6A7NAP3_9BURK</name>
<feature type="signal peptide" evidence="2">
    <location>
        <begin position="1"/>
        <end position="23"/>
    </location>
</feature>
<sequence length="84" mass="8790">MRLMSKIAALLLSACAVSVQVYAAEAAPAAAHAASTVQTVKPAAGKANMVSVPEPVSYKLILLGIAVLLLFARTGKKREQPWTK</sequence>